<gene>
    <name evidence="2" type="ORF">BINO364_LOCUS6859</name>
</gene>
<protein>
    <submittedName>
        <fullName evidence="2">Uncharacterized protein</fullName>
    </submittedName>
</protein>
<sequence>MITLGEISDAFGRPAAPSDRVRPDMQTFITYESEDVCIQARSRRYVVVSARGLSALHSLKHYEYYIDIERRHQKLDSALNSTKINSRRVARPVSLLSINLHIDVTNENTKSYGKSYGYHKRRAARDAPAENKKINRGARLSRKKVKTL</sequence>
<keyword evidence="3" id="KW-1185">Reference proteome</keyword>
<reference evidence="2" key="1">
    <citation type="submission" date="2021-12" db="EMBL/GenBank/DDBJ databases">
        <authorList>
            <person name="Martin H S."/>
        </authorList>
    </citation>
    <scope>NUCLEOTIDE SEQUENCE</scope>
</reference>
<evidence type="ECO:0000256" key="1">
    <source>
        <dbReference type="SAM" id="MobiDB-lite"/>
    </source>
</evidence>
<evidence type="ECO:0000313" key="3">
    <source>
        <dbReference type="Proteomes" id="UP000838878"/>
    </source>
</evidence>
<feature type="non-terminal residue" evidence="2">
    <location>
        <position position="148"/>
    </location>
</feature>
<dbReference type="EMBL" id="OV170222">
    <property type="protein sequence ID" value="CAH0720652.1"/>
    <property type="molecule type" value="Genomic_DNA"/>
</dbReference>
<name>A0A8J9UIK5_9NEOP</name>
<accession>A0A8J9UIK5</accession>
<proteinExistence type="predicted"/>
<organism evidence="2 3">
    <name type="scientific">Brenthis ino</name>
    <name type="common">lesser marbled fritillary</name>
    <dbReference type="NCBI Taxonomy" id="405034"/>
    <lineage>
        <taxon>Eukaryota</taxon>
        <taxon>Metazoa</taxon>
        <taxon>Ecdysozoa</taxon>
        <taxon>Arthropoda</taxon>
        <taxon>Hexapoda</taxon>
        <taxon>Insecta</taxon>
        <taxon>Pterygota</taxon>
        <taxon>Neoptera</taxon>
        <taxon>Endopterygota</taxon>
        <taxon>Lepidoptera</taxon>
        <taxon>Glossata</taxon>
        <taxon>Ditrysia</taxon>
        <taxon>Papilionoidea</taxon>
        <taxon>Nymphalidae</taxon>
        <taxon>Heliconiinae</taxon>
        <taxon>Argynnini</taxon>
        <taxon>Brenthis</taxon>
    </lineage>
</organism>
<evidence type="ECO:0000313" key="2">
    <source>
        <dbReference type="EMBL" id="CAH0720652.1"/>
    </source>
</evidence>
<feature type="region of interest" description="Disordered" evidence="1">
    <location>
        <begin position="111"/>
        <end position="130"/>
    </location>
</feature>
<dbReference type="AlphaFoldDB" id="A0A8J9UIK5"/>
<dbReference type="Proteomes" id="UP000838878">
    <property type="component" value="Chromosome 2"/>
</dbReference>